<dbReference type="AlphaFoldDB" id="A0A6A6T4N6"/>
<protein>
    <recommendedName>
        <fullName evidence="5">WSC domain-containing protein</fullName>
    </recommendedName>
</protein>
<evidence type="ECO:0000256" key="2">
    <source>
        <dbReference type="SAM" id="SignalP"/>
    </source>
</evidence>
<feature type="compositionally biased region" description="Basic and acidic residues" evidence="1">
    <location>
        <begin position="305"/>
        <end position="331"/>
    </location>
</feature>
<evidence type="ECO:0000313" key="3">
    <source>
        <dbReference type="EMBL" id="KAF2653778.1"/>
    </source>
</evidence>
<evidence type="ECO:0000256" key="1">
    <source>
        <dbReference type="SAM" id="MobiDB-lite"/>
    </source>
</evidence>
<proteinExistence type="predicted"/>
<name>A0A6A6T4N6_9PLEO</name>
<feature type="chain" id="PRO_5025497188" description="WSC domain-containing protein" evidence="2">
    <location>
        <begin position="23"/>
        <end position="563"/>
    </location>
</feature>
<reference evidence="3" key="1">
    <citation type="journal article" date="2020" name="Stud. Mycol.">
        <title>101 Dothideomycetes genomes: a test case for predicting lifestyles and emergence of pathogens.</title>
        <authorList>
            <person name="Haridas S."/>
            <person name="Albert R."/>
            <person name="Binder M."/>
            <person name="Bloem J."/>
            <person name="Labutti K."/>
            <person name="Salamov A."/>
            <person name="Andreopoulos B."/>
            <person name="Baker S."/>
            <person name="Barry K."/>
            <person name="Bills G."/>
            <person name="Bluhm B."/>
            <person name="Cannon C."/>
            <person name="Castanera R."/>
            <person name="Culley D."/>
            <person name="Daum C."/>
            <person name="Ezra D."/>
            <person name="Gonzalez J."/>
            <person name="Henrissat B."/>
            <person name="Kuo A."/>
            <person name="Liang C."/>
            <person name="Lipzen A."/>
            <person name="Lutzoni F."/>
            <person name="Magnuson J."/>
            <person name="Mondo S."/>
            <person name="Nolan M."/>
            <person name="Ohm R."/>
            <person name="Pangilinan J."/>
            <person name="Park H.-J."/>
            <person name="Ramirez L."/>
            <person name="Alfaro M."/>
            <person name="Sun H."/>
            <person name="Tritt A."/>
            <person name="Yoshinaga Y."/>
            <person name="Zwiers L.-H."/>
            <person name="Turgeon B."/>
            <person name="Goodwin S."/>
            <person name="Spatafora J."/>
            <person name="Crous P."/>
            <person name="Grigoriev I."/>
        </authorList>
    </citation>
    <scope>NUCLEOTIDE SEQUENCE</scope>
    <source>
        <strain evidence="3">CBS 122681</strain>
    </source>
</reference>
<sequence>MIRRNYVEFMLCFLLPVPSVFTSPSVSHASLQELGLLPYGSDLVSRSANHLEIRGVVDGRQKRYIIKRDDSSKCCRDKTCKSLYGEFLDGNDRKCKKCPTGQVPAVGGTLCQNDCPSGTVKTPDGNGCCPQGQKQNPTGDACEHDCGSKAIFTQIIDALKADPSQDNRPGPDGKCPQSDDDKKKRKGKCRNGFMLDPKEGPQDENAENPICTPDDDEKCPSGQIAETRKDGDTDPNNKKKCAQPDDNNRKQCDTKKYYIEVTIQTNPDGSEKAVEKCKTTRQYEDRKKGRMEKFKVWKQISWEADKEKKEAEKKAQEEADRKAKEEQDKKDDRKKRTGKCLPVVALMTGIDFVASKRSVPLARRDDEHPYSWTTDYFDEDFVQSDDILTYWPSDLGDFDPNTDDLDKDDWLNKWSDMIQGRMLKEDDTNCEGTSNNKHKRCPVRRDVNIVDHTIPTPRTSSAPLATTERGLIVLEDRQSIPGIVVSVISFLVRLASIFGRFTDAVSTIAKLVPRLAGLTKDNIFNLAKPGKGASGGREAMKNAAQKISQNKNWKNCLQAGEPI</sequence>
<organism evidence="3 4">
    <name type="scientific">Lophiostoma macrostomum CBS 122681</name>
    <dbReference type="NCBI Taxonomy" id="1314788"/>
    <lineage>
        <taxon>Eukaryota</taxon>
        <taxon>Fungi</taxon>
        <taxon>Dikarya</taxon>
        <taxon>Ascomycota</taxon>
        <taxon>Pezizomycotina</taxon>
        <taxon>Dothideomycetes</taxon>
        <taxon>Pleosporomycetidae</taxon>
        <taxon>Pleosporales</taxon>
        <taxon>Lophiostomataceae</taxon>
        <taxon>Lophiostoma</taxon>
    </lineage>
</organism>
<feature type="compositionally biased region" description="Basic and acidic residues" evidence="1">
    <location>
        <begin position="226"/>
        <end position="248"/>
    </location>
</feature>
<gene>
    <name evidence="3" type="ORF">K491DRAFT_717745</name>
</gene>
<dbReference type="OrthoDB" id="3773350at2759"/>
<keyword evidence="2" id="KW-0732">Signal</keyword>
<evidence type="ECO:0000313" key="4">
    <source>
        <dbReference type="Proteomes" id="UP000799324"/>
    </source>
</evidence>
<evidence type="ECO:0008006" key="5">
    <source>
        <dbReference type="Google" id="ProtNLM"/>
    </source>
</evidence>
<accession>A0A6A6T4N6</accession>
<keyword evidence="4" id="KW-1185">Reference proteome</keyword>
<feature type="compositionally biased region" description="Basic and acidic residues" evidence="1">
    <location>
        <begin position="161"/>
        <end position="182"/>
    </location>
</feature>
<feature type="region of interest" description="Disordered" evidence="1">
    <location>
        <begin position="161"/>
        <end position="248"/>
    </location>
</feature>
<dbReference type="EMBL" id="MU004375">
    <property type="protein sequence ID" value="KAF2653778.1"/>
    <property type="molecule type" value="Genomic_DNA"/>
</dbReference>
<feature type="signal peptide" evidence="2">
    <location>
        <begin position="1"/>
        <end position="22"/>
    </location>
</feature>
<feature type="region of interest" description="Disordered" evidence="1">
    <location>
        <begin position="305"/>
        <end position="335"/>
    </location>
</feature>
<dbReference type="Proteomes" id="UP000799324">
    <property type="component" value="Unassembled WGS sequence"/>
</dbReference>